<sequence length="63" mass="7363">MHHCYRFRSIRTAFERDITGYESRADRAPASPLGRTCRTSAQTTRHAMARALNRHLRRCRECG</sequence>
<dbReference type="PATRIC" id="fig|1678637.3.peg.446"/>
<comment type="caution">
    <text evidence="1">The sequence shown here is derived from an EMBL/GenBank/DDBJ whole genome shotgun (WGS) entry which is preliminary data.</text>
</comment>
<accession>A0A0K9XJJ2</accession>
<organism evidence="1 2">
    <name type="scientific">Streptomyces caatingaensis</name>
    <dbReference type="NCBI Taxonomy" id="1678637"/>
    <lineage>
        <taxon>Bacteria</taxon>
        <taxon>Bacillati</taxon>
        <taxon>Actinomycetota</taxon>
        <taxon>Actinomycetes</taxon>
        <taxon>Kitasatosporales</taxon>
        <taxon>Streptomycetaceae</taxon>
        <taxon>Streptomyces</taxon>
    </lineage>
</organism>
<dbReference type="EMBL" id="LFXA01000002">
    <property type="protein sequence ID" value="KNB53483.1"/>
    <property type="molecule type" value="Genomic_DNA"/>
</dbReference>
<keyword evidence="2" id="KW-1185">Reference proteome</keyword>
<gene>
    <name evidence="1" type="ORF">AC230_02095</name>
</gene>
<evidence type="ECO:0000313" key="1">
    <source>
        <dbReference type="EMBL" id="KNB53483.1"/>
    </source>
</evidence>
<name>A0A0K9XJJ2_9ACTN</name>
<evidence type="ECO:0000313" key="2">
    <source>
        <dbReference type="Proteomes" id="UP000037288"/>
    </source>
</evidence>
<dbReference type="STRING" id="1678637.AC230_02095"/>
<protein>
    <recommendedName>
        <fullName evidence="3">Transposase</fullName>
    </recommendedName>
</protein>
<dbReference type="AlphaFoldDB" id="A0A0K9XJJ2"/>
<dbReference type="Proteomes" id="UP000037288">
    <property type="component" value="Unassembled WGS sequence"/>
</dbReference>
<proteinExistence type="predicted"/>
<reference evidence="2" key="1">
    <citation type="submission" date="2015-07" db="EMBL/GenBank/DDBJ databases">
        <title>Draft genome sequence of Streptomyces sp. CMAA 1322, a bacterium isolated from Caatinga biome, from dry forest semiarid of Brazil.</title>
        <authorList>
            <person name="Santos S.N."/>
            <person name="Gacesa R."/>
            <person name="Taketani R.G."/>
            <person name="Long P.F."/>
            <person name="Melo I.S."/>
        </authorList>
    </citation>
    <scope>NUCLEOTIDE SEQUENCE [LARGE SCALE GENOMIC DNA]</scope>
    <source>
        <strain evidence="2">CMAA 1322</strain>
    </source>
</reference>
<evidence type="ECO:0008006" key="3">
    <source>
        <dbReference type="Google" id="ProtNLM"/>
    </source>
</evidence>